<protein>
    <submittedName>
        <fullName evidence="5">Chemotaxis protein MotB</fullName>
    </submittedName>
</protein>
<evidence type="ECO:0000256" key="2">
    <source>
        <dbReference type="SAM" id="Coils"/>
    </source>
</evidence>
<dbReference type="Gene3D" id="3.30.1330.60">
    <property type="entry name" value="OmpA-like domain"/>
    <property type="match status" value="1"/>
</dbReference>
<dbReference type="PANTHER" id="PTHR30329">
    <property type="entry name" value="STATOR ELEMENT OF FLAGELLAR MOTOR COMPLEX"/>
    <property type="match status" value="1"/>
</dbReference>
<evidence type="ECO:0000256" key="1">
    <source>
        <dbReference type="PROSITE-ProRule" id="PRU00473"/>
    </source>
</evidence>
<evidence type="ECO:0000313" key="6">
    <source>
        <dbReference type="Proteomes" id="UP000033607"/>
    </source>
</evidence>
<dbReference type="InterPro" id="IPR036737">
    <property type="entry name" value="OmpA-like_sf"/>
</dbReference>
<proteinExistence type="predicted"/>
<reference evidence="5 6" key="1">
    <citation type="submission" date="2015-06" db="EMBL/GenBank/DDBJ databases">
        <title>Draft genome assembly of filamentous brackish cyanobacterium Limnoraphis robusta strain CS-951.</title>
        <authorList>
            <person name="Willis A."/>
            <person name="Parks M."/>
            <person name="Burford M.A."/>
        </authorList>
    </citation>
    <scope>NUCLEOTIDE SEQUENCE [LARGE SCALE GENOMIC DNA]</scope>
    <source>
        <strain evidence="5 6">CS-951</strain>
    </source>
</reference>
<feature type="coiled-coil region" evidence="2">
    <location>
        <begin position="48"/>
        <end position="75"/>
    </location>
</feature>
<comment type="caution">
    <text evidence="5">The sequence shown here is derived from an EMBL/GenBank/DDBJ whole genome shotgun (WGS) entry which is preliminary data.</text>
</comment>
<dbReference type="PROSITE" id="PS51123">
    <property type="entry name" value="OMPA_2"/>
    <property type="match status" value="1"/>
</dbReference>
<evidence type="ECO:0000313" key="5">
    <source>
        <dbReference type="EMBL" id="KKD39673.1"/>
    </source>
</evidence>
<dbReference type="Proteomes" id="UP000033607">
    <property type="component" value="Unassembled WGS sequence"/>
</dbReference>
<keyword evidence="1 3" id="KW-0472">Membrane</keyword>
<dbReference type="GO" id="GO:0016020">
    <property type="term" value="C:membrane"/>
    <property type="evidence" value="ECO:0007669"/>
    <property type="project" value="UniProtKB-UniRule"/>
</dbReference>
<evidence type="ECO:0000259" key="4">
    <source>
        <dbReference type="PROSITE" id="PS51123"/>
    </source>
</evidence>
<dbReference type="AlphaFoldDB" id="A0A0F5YLN0"/>
<dbReference type="InterPro" id="IPR050330">
    <property type="entry name" value="Bact_OuterMem_StrucFunc"/>
</dbReference>
<dbReference type="InterPro" id="IPR006665">
    <property type="entry name" value="OmpA-like"/>
</dbReference>
<dbReference type="OrthoDB" id="9805566at2"/>
<dbReference type="SUPFAM" id="SSF103088">
    <property type="entry name" value="OmpA-like"/>
    <property type="match status" value="1"/>
</dbReference>
<feature type="transmembrane region" description="Helical" evidence="3">
    <location>
        <begin position="20"/>
        <end position="44"/>
    </location>
</feature>
<dbReference type="Pfam" id="PF00691">
    <property type="entry name" value="OmpA"/>
    <property type="match status" value="1"/>
</dbReference>
<organism evidence="5 6">
    <name type="scientific">Limnoraphis robusta CS-951</name>
    <dbReference type="NCBI Taxonomy" id="1637645"/>
    <lineage>
        <taxon>Bacteria</taxon>
        <taxon>Bacillati</taxon>
        <taxon>Cyanobacteriota</taxon>
        <taxon>Cyanophyceae</taxon>
        <taxon>Oscillatoriophycideae</taxon>
        <taxon>Oscillatoriales</taxon>
        <taxon>Sirenicapillariaceae</taxon>
        <taxon>Limnoraphis</taxon>
    </lineage>
</organism>
<dbReference type="EMBL" id="LATL02000068">
    <property type="protein sequence ID" value="KKD39673.1"/>
    <property type="molecule type" value="Genomic_DNA"/>
</dbReference>
<evidence type="ECO:0000256" key="3">
    <source>
        <dbReference type="SAM" id="Phobius"/>
    </source>
</evidence>
<keyword evidence="3" id="KW-0812">Transmembrane</keyword>
<feature type="domain" description="OmpA-like" evidence="4">
    <location>
        <begin position="101"/>
        <end position="230"/>
    </location>
</feature>
<dbReference type="RefSeq" id="WP_046276842.1">
    <property type="nucleotide sequence ID" value="NZ_LATL02000068.1"/>
</dbReference>
<name>A0A0F5YLN0_9CYAN</name>
<gene>
    <name evidence="5" type="ORF">WN50_02080</name>
</gene>
<dbReference type="PATRIC" id="fig|1637645.4.peg.1270"/>
<dbReference type="PANTHER" id="PTHR30329:SF21">
    <property type="entry name" value="LIPOPROTEIN YIAD-RELATED"/>
    <property type="match status" value="1"/>
</dbReference>
<dbReference type="CDD" id="cd07185">
    <property type="entry name" value="OmpA_C-like"/>
    <property type="match status" value="1"/>
</dbReference>
<keyword evidence="3" id="KW-1133">Transmembrane helix</keyword>
<keyword evidence="2" id="KW-0175">Coiled coil</keyword>
<accession>A0A0F5YLN0</accession>
<sequence length="238" mass="26971">MNINRFDFETNEDLEDNQDSSVWLSIGDLMSGLLLFFALLFITVQVQLNDYVKKLDEKMAQVEKLSKELEQYQQAFKALPQIIINALEGKVGTEDTFTVDPATGDVSIRDRILFDDNSSVLKAEGKEFLKAFIPVYSEVVFSNSEFSEQIARIIIEGHTSSAGTPTRNMQLSLERALAVSNYILSNELSFTQKPQFQNKILVSGRGEIDADQTQDNSGDRKVTFRFQFRRESLSLDSK</sequence>